<accession>A0AA41YDY5</accession>
<dbReference type="RefSeq" id="WP_282592401.1">
    <property type="nucleotide sequence ID" value="NZ_JAPAAF010000022.1"/>
</dbReference>
<keyword evidence="1" id="KW-0472">Membrane</keyword>
<dbReference type="Pfam" id="PF19992">
    <property type="entry name" value="DUF6427"/>
    <property type="match status" value="1"/>
</dbReference>
<evidence type="ECO:0000313" key="2">
    <source>
        <dbReference type="EMBL" id="MCW0483807.1"/>
    </source>
</evidence>
<organism evidence="2 3">
    <name type="scientific">Gaoshiqia sediminis</name>
    <dbReference type="NCBI Taxonomy" id="2986998"/>
    <lineage>
        <taxon>Bacteria</taxon>
        <taxon>Pseudomonadati</taxon>
        <taxon>Bacteroidota</taxon>
        <taxon>Bacteroidia</taxon>
        <taxon>Marinilabiliales</taxon>
        <taxon>Prolixibacteraceae</taxon>
        <taxon>Gaoshiqia</taxon>
    </lineage>
</organism>
<keyword evidence="3" id="KW-1185">Reference proteome</keyword>
<dbReference type="InterPro" id="IPR045625">
    <property type="entry name" value="DUF6427"/>
</dbReference>
<evidence type="ECO:0000313" key="3">
    <source>
        <dbReference type="Proteomes" id="UP001163821"/>
    </source>
</evidence>
<protein>
    <submittedName>
        <fullName evidence="2">DUF6427 family protein</fullName>
    </submittedName>
</protein>
<dbReference type="Proteomes" id="UP001163821">
    <property type="component" value="Unassembled WGS sequence"/>
</dbReference>
<feature type="transmembrane region" description="Helical" evidence="1">
    <location>
        <begin position="97"/>
        <end position="123"/>
    </location>
</feature>
<feature type="transmembrane region" description="Helical" evidence="1">
    <location>
        <begin position="180"/>
        <end position="200"/>
    </location>
</feature>
<feature type="transmembrane region" description="Helical" evidence="1">
    <location>
        <begin position="230"/>
        <end position="249"/>
    </location>
</feature>
<keyword evidence="1" id="KW-1133">Transmembrane helix</keyword>
<dbReference type="AlphaFoldDB" id="A0AA41YDY5"/>
<feature type="transmembrane region" description="Helical" evidence="1">
    <location>
        <begin position="309"/>
        <end position="327"/>
    </location>
</feature>
<feature type="transmembrane region" description="Helical" evidence="1">
    <location>
        <begin position="261"/>
        <end position="280"/>
    </location>
</feature>
<sequence>MLLRFLKSNQAYHFVLIPLIIVALWIRSWLHPAVFPFFEGENQMLLYRPVHQLLSGSAMANAVAAMLFAMLLAFLILRLNTVFAFIRVRTFLPSNIFVLIISGLLLAHTLHPVYFGALFLLLATERIFSAYESQQIHSNAFDAGFLISVGSLFYFSLIFYFPVIWIGLLLIRKTPEWRHFALALTGALLPWLFAFSYYFLTDSLPELATTVNQNLVTPNNLLQQGSFNHLIYLGFLILLILPGSFFLIGQIDEKKISTRKYFQIFFVIFLTSVALLLVVPAVSLEILLIMAIPLTFLISNYLIYMRRQFWGNVLIYLFLGLIIYLQFA</sequence>
<dbReference type="EMBL" id="JAPAAF010000022">
    <property type="protein sequence ID" value="MCW0483807.1"/>
    <property type="molecule type" value="Genomic_DNA"/>
</dbReference>
<feature type="transmembrane region" description="Helical" evidence="1">
    <location>
        <begin position="12"/>
        <end position="30"/>
    </location>
</feature>
<reference evidence="2" key="1">
    <citation type="submission" date="2022-10" db="EMBL/GenBank/DDBJ databases">
        <title>Gaoshiqiia sediminis gen. nov., sp. nov., isolated from coastal sediment.</title>
        <authorList>
            <person name="Yu W.X."/>
            <person name="Mu D.S."/>
            <person name="Du J.Z."/>
            <person name="Liang Y.Q."/>
        </authorList>
    </citation>
    <scope>NUCLEOTIDE SEQUENCE</scope>
    <source>
        <strain evidence="2">A06</strain>
    </source>
</reference>
<keyword evidence="1" id="KW-0812">Transmembrane</keyword>
<gene>
    <name evidence="2" type="ORF">N2K84_13775</name>
</gene>
<evidence type="ECO:0000256" key="1">
    <source>
        <dbReference type="SAM" id="Phobius"/>
    </source>
</evidence>
<name>A0AA41YDY5_9BACT</name>
<feature type="transmembrane region" description="Helical" evidence="1">
    <location>
        <begin position="286"/>
        <end position="304"/>
    </location>
</feature>
<feature type="transmembrane region" description="Helical" evidence="1">
    <location>
        <begin position="50"/>
        <end position="77"/>
    </location>
</feature>
<comment type="caution">
    <text evidence="2">The sequence shown here is derived from an EMBL/GenBank/DDBJ whole genome shotgun (WGS) entry which is preliminary data.</text>
</comment>
<proteinExistence type="predicted"/>
<feature type="transmembrane region" description="Helical" evidence="1">
    <location>
        <begin position="143"/>
        <end position="168"/>
    </location>
</feature>